<evidence type="ECO:0000313" key="1">
    <source>
        <dbReference type="EMBL" id="PIM79143.1"/>
    </source>
</evidence>
<dbReference type="Proteomes" id="UP000229011">
    <property type="component" value="Unassembled WGS sequence"/>
</dbReference>
<reference evidence="1 2" key="1">
    <citation type="submission" date="2017-11" db="EMBL/GenBank/DDBJ databases">
        <title>Genome sequencing of Fusobacterium periodonticum KCOM 1259.</title>
        <authorList>
            <person name="Kook J.-K."/>
            <person name="Park S.-N."/>
            <person name="Lim Y.K."/>
        </authorList>
    </citation>
    <scope>NUCLEOTIDE SEQUENCE [LARGE SCALE GENOMIC DNA]</scope>
    <source>
        <strain evidence="1 2">KCOM 1259</strain>
    </source>
</reference>
<evidence type="ECO:0000313" key="2">
    <source>
        <dbReference type="Proteomes" id="UP000229011"/>
    </source>
</evidence>
<proteinExistence type="predicted"/>
<dbReference type="AlphaFoldDB" id="A0A2G9EE02"/>
<dbReference type="EMBL" id="PEQY01000001">
    <property type="protein sequence ID" value="PIM79143.1"/>
    <property type="molecule type" value="Genomic_DNA"/>
</dbReference>
<gene>
    <name evidence="1" type="ORF">CTM71_01095</name>
</gene>
<accession>A0A2G9EE02</accession>
<evidence type="ECO:0008006" key="3">
    <source>
        <dbReference type="Google" id="ProtNLM"/>
    </source>
</evidence>
<dbReference type="RefSeq" id="WP_099957912.1">
    <property type="nucleotide sequence ID" value="NZ_PEQY01000001.1"/>
</dbReference>
<protein>
    <recommendedName>
        <fullName evidence="3">DUF4376 domain-containing protein</fullName>
    </recommendedName>
</protein>
<name>A0A2G9EE02_9FUSO</name>
<dbReference type="GeneID" id="93327067"/>
<organism evidence="1 2">
    <name type="scientific">Fusobacterium pseudoperiodonticum</name>
    <dbReference type="NCBI Taxonomy" id="2663009"/>
    <lineage>
        <taxon>Bacteria</taxon>
        <taxon>Fusobacteriati</taxon>
        <taxon>Fusobacteriota</taxon>
        <taxon>Fusobacteriia</taxon>
        <taxon>Fusobacteriales</taxon>
        <taxon>Fusobacteriaceae</taxon>
        <taxon>Fusobacterium</taxon>
    </lineage>
</organism>
<comment type="caution">
    <text evidence="1">The sequence shown here is derived from an EMBL/GenBank/DDBJ whole genome shotgun (WGS) entry which is preliminary data.</text>
</comment>
<sequence>MFYIYSKEKKSKLAFTVNLTADEVMQFMDGNLFLDYPELTPSDHVIIERNEPFKYPTYDETTNTIREMTREELIEEDIEVQLAPGEYIEGKKLKTVPQPTSYHTWNSSSHEWDIDMSGVKKTFKHKFQAILLEKLFGSFEYKGKVFQMRDYDEINFIRVKMALDIASETTDIEILKEALHDLEITVTPDLEEKLKNVMKSGKLKEFLKSLNTKWRLQDNSVTDISLGDINQVYLKWILKVITAQNKYTAIFIEIEKAKTVEDLEKIEWN</sequence>